<dbReference type="SUPFAM" id="SSF51735">
    <property type="entry name" value="NAD(P)-binding Rossmann-fold domains"/>
    <property type="match status" value="1"/>
</dbReference>
<evidence type="ECO:0000313" key="5">
    <source>
        <dbReference type="EMBL" id="MDQ0199283.1"/>
    </source>
</evidence>
<dbReference type="SMART" id="SM01274">
    <property type="entry name" value="malic"/>
    <property type="match status" value="1"/>
</dbReference>
<reference evidence="5 6" key="1">
    <citation type="submission" date="2023-07" db="EMBL/GenBank/DDBJ databases">
        <title>Genomic Encyclopedia of Type Strains, Phase IV (KMG-IV): sequencing the most valuable type-strain genomes for metagenomic binning, comparative biology and taxonomic classification.</title>
        <authorList>
            <person name="Goeker M."/>
        </authorList>
    </citation>
    <scope>NUCLEOTIDE SEQUENCE [LARGE SCALE GENOMIC DNA]</scope>
    <source>
        <strain evidence="5 6">DSM 27594</strain>
    </source>
</reference>
<dbReference type="PANTHER" id="PTHR43237:SF4">
    <property type="entry name" value="NADP-DEPENDENT MALIC ENZYME"/>
    <property type="match status" value="1"/>
</dbReference>
<keyword evidence="2 5" id="KW-0560">Oxidoreductase</keyword>
<proteinExistence type="inferred from homology"/>
<dbReference type="GO" id="GO:0016491">
    <property type="term" value="F:oxidoreductase activity"/>
    <property type="evidence" value="ECO:0007669"/>
    <property type="project" value="UniProtKB-KW"/>
</dbReference>
<name>A0ABT9XUN9_9BACI</name>
<evidence type="ECO:0000259" key="4">
    <source>
        <dbReference type="SMART" id="SM01274"/>
    </source>
</evidence>
<gene>
    <name evidence="5" type="ORF">J2S10_002441</name>
</gene>
<dbReference type="InterPro" id="IPR036291">
    <property type="entry name" value="NAD(P)-bd_dom_sf"/>
</dbReference>
<dbReference type="Pfam" id="PF00390">
    <property type="entry name" value="malic"/>
    <property type="match status" value="2"/>
</dbReference>
<dbReference type="EMBL" id="JAUSTW010000003">
    <property type="protein sequence ID" value="MDQ0199283.1"/>
    <property type="molecule type" value="Genomic_DNA"/>
</dbReference>
<feature type="domain" description="Malic enzyme NAD-binding" evidence="3">
    <location>
        <begin position="170"/>
        <end position="393"/>
    </location>
</feature>
<dbReference type="Pfam" id="PF03949">
    <property type="entry name" value="Malic_M"/>
    <property type="match status" value="1"/>
</dbReference>
<dbReference type="Gene3D" id="3.40.50.720">
    <property type="entry name" value="NAD(P)-binding Rossmann-like Domain"/>
    <property type="match status" value="1"/>
</dbReference>
<dbReference type="PANTHER" id="PTHR43237">
    <property type="entry name" value="NADP-DEPENDENT MALIC ENZYME"/>
    <property type="match status" value="1"/>
</dbReference>
<evidence type="ECO:0000256" key="1">
    <source>
        <dbReference type="ARBA" id="ARBA00008785"/>
    </source>
</evidence>
<accession>A0ABT9XUN9</accession>
<dbReference type="InterPro" id="IPR037062">
    <property type="entry name" value="Malic_N_dom_sf"/>
</dbReference>
<dbReference type="InterPro" id="IPR012301">
    <property type="entry name" value="Malic_N_dom"/>
</dbReference>
<dbReference type="RefSeq" id="WP_307408023.1">
    <property type="nucleotide sequence ID" value="NZ_JAUSTW010000003.1"/>
</dbReference>
<dbReference type="InterPro" id="IPR046346">
    <property type="entry name" value="Aminoacid_DH-like_N_sf"/>
</dbReference>
<comment type="similarity">
    <text evidence="1">Belongs to the malic enzymes family.</text>
</comment>
<evidence type="ECO:0000313" key="6">
    <source>
        <dbReference type="Proteomes" id="UP001224122"/>
    </source>
</evidence>
<organism evidence="5 6">
    <name type="scientific">Neobacillus ginsengisoli</name>
    <dbReference type="NCBI Taxonomy" id="904295"/>
    <lineage>
        <taxon>Bacteria</taxon>
        <taxon>Bacillati</taxon>
        <taxon>Bacillota</taxon>
        <taxon>Bacilli</taxon>
        <taxon>Bacillales</taxon>
        <taxon>Bacillaceae</taxon>
        <taxon>Neobacillus</taxon>
    </lineage>
</organism>
<dbReference type="Proteomes" id="UP001224122">
    <property type="component" value="Unassembled WGS sequence"/>
</dbReference>
<dbReference type="CDD" id="cd05311">
    <property type="entry name" value="NAD_bind_2_malic_enz"/>
    <property type="match status" value="1"/>
</dbReference>
<comment type="caution">
    <text evidence="5">The sequence shown here is derived from an EMBL/GenBank/DDBJ whole genome shotgun (WGS) entry which is preliminary data.</text>
</comment>
<evidence type="ECO:0000259" key="3">
    <source>
        <dbReference type="SMART" id="SM00919"/>
    </source>
</evidence>
<dbReference type="SUPFAM" id="SSF53223">
    <property type="entry name" value="Aminoacid dehydrogenase-like, N-terminal domain"/>
    <property type="match status" value="1"/>
</dbReference>
<evidence type="ECO:0000256" key="2">
    <source>
        <dbReference type="ARBA" id="ARBA00023002"/>
    </source>
</evidence>
<dbReference type="InterPro" id="IPR045213">
    <property type="entry name" value="Malic_NAD-bd_bact_type"/>
</dbReference>
<dbReference type="EC" id="1.1.1.38" evidence="5"/>
<sequence length="403" mass="43954">MNVLFNKKTTMNIKEKALQLHRENNGKLEINRKVELKTKEDLSLIYTPGVAEPCKEIYKDKNNAYLYTIKGTTIAMITNGTAVLGLGNISPVAGLPVLEGKALLLKEFGDVNAFPICVDSYDPDEIVKTIQLIAPGFGGIHLEDIKAPECFYIENQLKEKLDIPVYHDDQHGTAVAVLAGLYNSVKVLNKKLGELKIVINGAGASGIAIARILLAAGAKHIVLCDINGAIFEGDIMLNDAQREISECTNREYEVGHLEDIIKNKDVFIGVSVENVLTQEMVQTMNQDSVIFALANPVPEIMPDLAKAGGARIIATGRSDFPNQINNLLVFPGIFKGALEVRAQDITDEMKLAAARAIADLVTNKELNENYIIPDAFDKRVSLAVAEAVKQVAQSTGNRKYIAI</sequence>
<dbReference type="InterPro" id="IPR001891">
    <property type="entry name" value="Malic_OxRdtase"/>
</dbReference>
<dbReference type="InterPro" id="IPR012302">
    <property type="entry name" value="Malic_NAD-bd"/>
</dbReference>
<keyword evidence="6" id="KW-1185">Reference proteome</keyword>
<dbReference type="PIRSF" id="PIRSF000106">
    <property type="entry name" value="ME"/>
    <property type="match status" value="1"/>
</dbReference>
<dbReference type="SMART" id="SM00919">
    <property type="entry name" value="Malic_M"/>
    <property type="match status" value="1"/>
</dbReference>
<feature type="domain" description="Malic enzyme N-terminal" evidence="4">
    <location>
        <begin position="25"/>
        <end position="158"/>
    </location>
</feature>
<protein>
    <submittedName>
        <fullName evidence="5">Malate dehydrogenase (Oxaloacetate-decarboxylating)</fullName>
        <ecNumber evidence="5">1.1.1.38</ecNumber>
    </submittedName>
</protein>
<dbReference type="Gene3D" id="3.40.50.10380">
    <property type="entry name" value="Malic enzyme, N-terminal domain"/>
    <property type="match status" value="1"/>
</dbReference>
<dbReference type="InterPro" id="IPR051674">
    <property type="entry name" value="Malate_Decarboxylase"/>
</dbReference>